<organism evidence="12 13">
    <name type="scientific">Deinococcus cellulosilyticus (strain DSM 18568 / NBRC 106333 / KACC 11606 / 5516J-15)</name>
    <dbReference type="NCBI Taxonomy" id="1223518"/>
    <lineage>
        <taxon>Bacteria</taxon>
        <taxon>Thermotogati</taxon>
        <taxon>Deinococcota</taxon>
        <taxon>Deinococci</taxon>
        <taxon>Deinococcales</taxon>
        <taxon>Deinococcaceae</taxon>
        <taxon>Deinococcus</taxon>
    </lineage>
</organism>
<accession>A0A511N8A1</accession>
<dbReference type="PANTHER" id="PTHR43304:SF1">
    <property type="entry name" value="PAC DOMAIN-CONTAINING PROTEIN"/>
    <property type="match status" value="1"/>
</dbReference>
<dbReference type="InterPro" id="IPR003594">
    <property type="entry name" value="HATPase_dom"/>
</dbReference>
<dbReference type="FunFam" id="1.10.287.130:FF:000001">
    <property type="entry name" value="Two-component sensor histidine kinase"/>
    <property type="match status" value="1"/>
</dbReference>
<evidence type="ECO:0000313" key="12">
    <source>
        <dbReference type="EMBL" id="GEM49072.1"/>
    </source>
</evidence>
<feature type="coiled-coil region" evidence="8">
    <location>
        <begin position="361"/>
        <end position="388"/>
    </location>
</feature>
<evidence type="ECO:0000256" key="7">
    <source>
        <dbReference type="ARBA" id="ARBA00023136"/>
    </source>
</evidence>
<name>A0A511N8A1_DEIC1</name>
<dbReference type="PROSITE" id="PS50113">
    <property type="entry name" value="PAC"/>
    <property type="match status" value="3"/>
</dbReference>
<dbReference type="SMART" id="SM00387">
    <property type="entry name" value="HATPase_c"/>
    <property type="match status" value="1"/>
</dbReference>
<dbReference type="InterPro" id="IPR036890">
    <property type="entry name" value="HATPase_C_sf"/>
</dbReference>
<evidence type="ECO:0000259" key="11">
    <source>
        <dbReference type="PROSITE" id="PS50113"/>
    </source>
</evidence>
<comment type="caution">
    <text evidence="12">The sequence shown here is derived from an EMBL/GenBank/DDBJ whole genome shotgun (WGS) entry which is preliminary data.</text>
</comment>
<feature type="domain" description="PAS" evidence="10">
    <location>
        <begin position="378"/>
        <end position="448"/>
    </location>
</feature>
<keyword evidence="13" id="KW-1185">Reference proteome</keyword>
<dbReference type="AlphaFoldDB" id="A0A511N8A1"/>
<keyword evidence="8" id="KW-0175">Coiled coil</keyword>
<dbReference type="InterPro" id="IPR036097">
    <property type="entry name" value="HisK_dim/P_sf"/>
</dbReference>
<keyword evidence="5" id="KW-0418">Kinase</keyword>
<comment type="catalytic activity">
    <reaction evidence="1">
        <text>ATP + protein L-histidine = ADP + protein N-phospho-L-histidine.</text>
        <dbReference type="EC" id="2.7.13.3"/>
    </reaction>
</comment>
<evidence type="ECO:0000256" key="1">
    <source>
        <dbReference type="ARBA" id="ARBA00000085"/>
    </source>
</evidence>
<gene>
    <name evidence="12" type="ORF">DC3_47070</name>
</gene>
<dbReference type="InterPro" id="IPR000014">
    <property type="entry name" value="PAS"/>
</dbReference>
<keyword evidence="7" id="KW-0472">Membrane</keyword>
<proteinExistence type="predicted"/>
<evidence type="ECO:0000256" key="8">
    <source>
        <dbReference type="SAM" id="Coils"/>
    </source>
</evidence>
<dbReference type="InterPro" id="IPR004358">
    <property type="entry name" value="Sig_transdc_His_kin-like_C"/>
</dbReference>
<dbReference type="Pfam" id="PF00512">
    <property type="entry name" value="HisKA"/>
    <property type="match status" value="1"/>
</dbReference>
<dbReference type="SMART" id="SM00091">
    <property type="entry name" value="PAS"/>
    <property type="match status" value="4"/>
</dbReference>
<dbReference type="InterPro" id="IPR013655">
    <property type="entry name" value="PAS_fold_3"/>
</dbReference>
<dbReference type="SMART" id="SM00388">
    <property type="entry name" value="HisKA"/>
    <property type="match status" value="1"/>
</dbReference>
<dbReference type="RefSeq" id="WP_186816207.1">
    <property type="nucleotide sequence ID" value="NZ_BJXB01000027.1"/>
</dbReference>
<feature type="domain" description="PAC" evidence="11">
    <location>
        <begin position="324"/>
        <end position="377"/>
    </location>
</feature>
<sequence length="740" mass="84184">MNTETSSFQDLQALEMLQAVPLPAWMLSADRKHWVCNDLWLEAFPSGWDGWLTLLPSADQARVHRTLEAGLEGTEKFSLQRLFFPDSPGRAWKGVFSPVQSVGHLTGWLVVFSEDQQEELQTLRAVVNSVPLGISFTDRDLRFRMINPHMGQHTIYPVDAYLGRTFSEVYQGHYPEVEEEFRQVLHGGKSLFNVEYTATGADGVSRDLQRSHFAVRDDAGEILGVGSLLQDITDKKRAERQVQDSQRFAERIADTTPALIVIREVETLRLVYANAAMTEMLGYSLQETEDMNREQLFSSLHPDELEAAHAHAENIRNLPDGQSLEREYRVRHKDGSWHWFYARTTVFARDAAGQATMTLSVNLDITERKNIEQQLKESERRFQLVADQAPVMIFMASPDQSCTFLNRSWLDFTGRTPEQDLGFGWVQSIHPDDLEHCLQVTREAHEKRIPFDLEMRVRRFDGVWRWVVNRGIPRLTPEGEFRGFIGALIDIDDRKKAESALVQSEMLTRQLMEAQQRFLADASHELRTPLSSIQGNSELLMRYTHLPEDEKKEILTDIYRETARLGRLVSDLLQLARGDSGLGIRETEVPLHEVVLDVWRDLERMKPDHRFGLQQVDEITLMGDHDRLKQLALILLENAAKYTPKGGTIQMALMRAGEEAELCVSDTGVGISKEDLPRVFERFFRADAARSLGEDPGGTGLGLSIARWITEQHEGTITLESELGVGTTARVRLPIRALEA</sequence>
<dbReference type="SUPFAM" id="SSF47384">
    <property type="entry name" value="Homodimeric domain of signal transducing histidine kinase"/>
    <property type="match status" value="1"/>
</dbReference>
<dbReference type="PROSITE" id="PS50112">
    <property type="entry name" value="PAS"/>
    <property type="match status" value="2"/>
</dbReference>
<evidence type="ECO:0000259" key="9">
    <source>
        <dbReference type="PROSITE" id="PS50109"/>
    </source>
</evidence>
<dbReference type="SMART" id="SM00086">
    <property type="entry name" value="PAC"/>
    <property type="match status" value="3"/>
</dbReference>
<dbReference type="NCBIfam" id="TIGR00229">
    <property type="entry name" value="sensory_box"/>
    <property type="match status" value="3"/>
</dbReference>
<dbReference type="Gene3D" id="3.30.450.20">
    <property type="entry name" value="PAS domain"/>
    <property type="match status" value="3"/>
</dbReference>
<dbReference type="InterPro" id="IPR052162">
    <property type="entry name" value="Sensor_kinase/Photoreceptor"/>
</dbReference>
<dbReference type="Pfam" id="PF08448">
    <property type="entry name" value="PAS_4"/>
    <property type="match status" value="1"/>
</dbReference>
<feature type="domain" description="Histidine kinase" evidence="9">
    <location>
        <begin position="521"/>
        <end position="737"/>
    </location>
</feature>
<dbReference type="InterPro" id="IPR013656">
    <property type="entry name" value="PAS_4"/>
</dbReference>
<evidence type="ECO:0000256" key="5">
    <source>
        <dbReference type="ARBA" id="ARBA00022777"/>
    </source>
</evidence>
<dbReference type="FunFam" id="3.30.565.10:FF:000006">
    <property type="entry name" value="Sensor histidine kinase WalK"/>
    <property type="match status" value="1"/>
</dbReference>
<evidence type="ECO:0000256" key="3">
    <source>
        <dbReference type="ARBA" id="ARBA00022553"/>
    </source>
</evidence>
<dbReference type="Pfam" id="PF08447">
    <property type="entry name" value="PAS_3"/>
    <property type="match status" value="2"/>
</dbReference>
<evidence type="ECO:0000256" key="4">
    <source>
        <dbReference type="ARBA" id="ARBA00022679"/>
    </source>
</evidence>
<dbReference type="InterPro" id="IPR001610">
    <property type="entry name" value="PAC"/>
</dbReference>
<dbReference type="FunFam" id="3.30.450.20:FF:000099">
    <property type="entry name" value="Sensory box sensor histidine kinase"/>
    <property type="match status" value="1"/>
</dbReference>
<dbReference type="Pfam" id="PF02518">
    <property type="entry name" value="HATPase_c"/>
    <property type="match status" value="1"/>
</dbReference>
<dbReference type="InterPro" id="IPR035965">
    <property type="entry name" value="PAS-like_dom_sf"/>
</dbReference>
<keyword evidence="6" id="KW-0902">Two-component regulatory system</keyword>
<feature type="domain" description="PAC" evidence="11">
    <location>
        <begin position="192"/>
        <end position="244"/>
    </location>
</feature>
<keyword evidence="3" id="KW-0597">Phosphoprotein</keyword>
<evidence type="ECO:0000256" key="2">
    <source>
        <dbReference type="ARBA" id="ARBA00012438"/>
    </source>
</evidence>
<protein>
    <recommendedName>
        <fullName evidence="2">histidine kinase</fullName>
        <ecNumber evidence="2">2.7.13.3</ecNumber>
    </recommendedName>
</protein>
<dbReference type="InterPro" id="IPR000700">
    <property type="entry name" value="PAS-assoc_C"/>
</dbReference>
<dbReference type="PANTHER" id="PTHR43304">
    <property type="entry name" value="PHYTOCHROME-LIKE PROTEIN CPH1"/>
    <property type="match status" value="1"/>
</dbReference>
<evidence type="ECO:0000313" key="13">
    <source>
        <dbReference type="Proteomes" id="UP000321306"/>
    </source>
</evidence>
<dbReference type="InterPro" id="IPR005467">
    <property type="entry name" value="His_kinase_dom"/>
</dbReference>
<dbReference type="CDD" id="cd00130">
    <property type="entry name" value="PAS"/>
    <property type="match status" value="3"/>
</dbReference>
<dbReference type="PRINTS" id="PR00344">
    <property type="entry name" value="BCTRLSENSOR"/>
</dbReference>
<dbReference type="GO" id="GO:0000155">
    <property type="term" value="F:phosphorelay sensor kinase activity"/>
    <property type="evidence" value="ECO:0007669"/>
    <property type="project" value="InterPro"/>
</dbReference>
<keyword evidence="4" id="KW-0808">Transferase</keyword>
<dbReference type="EC" id="2.7.13.3" evidence="2"/>
<feature type="domain" description="PAC" evidence="11">
    <location>
        <begin position="451"/>
        <end position="503"/>
    </location>
</feature>
<dbReference type="PROSITE" id="PS50109">
    <property type="entry name" value="HIS_KIN"/>
    <property type="match status" value="1"/>
</dbReference>
<dbReference type="EMBL" id="BJXB01000027">
    <property type="protein sequence ID" value="GEM49072.1"/>
    <property type="molecule type" value="Genomic_DNA"/>
</dbReference>
<evidence type="ECO:0000259" key="10">
    <source>
        <dbReference type="PROSITE" id="PS50112"/>
    </source>
</evidence>
<reference evidence="12 13" key="1">
    <citation type="submission" date="2019-07" db="EMBL/GenBank/DDBJ databases">
        <title>Whole genome shotgun sequence of Deinococcus cellulosilyticus NBRC 106333.</title>
        <authorList>
            <person name="Hosoyama A."/>
            <person name="Uohara A."/>
            <person name="Ohji S."/>
            <person name="Ichikawa N."/>
        </authorList>
    </citation>
    <scope>NUCLEOTIDE SEQUENCE [LARGE SCALE GENOMIC DNA]</scope>
    <source>
        <strain evidence="12 13">NBRC 106333</strain>
    </source>
</reference>
<dbReference type="Proteomes" id="UP000321306">
    <property type="component" value="Unassembled WGS sequence"/>
</dbReference>
<evidence type="ECO:0000256" key="6">
    <source>
        <dbReference type="ARBA" id="ARBA00023012"/>
    </source>
</evidence>
<dbReference type="Gene3D" id="1.10.287.130">
    <property type="match status" value="1"/>
</dbReference>
<dbReference type="InterPro" id="IPR003661">
    <property type="entry name" value="HisK_dim/P_dom"/>
</dbReference>
<dbReference type="CDD" id="cd00082">
    <property type="entry name" value="HisKA"/>
    <property type="match status" value="1"/>
</dbReference>
<dbReference type="Gene3D" id="3.30.565.10">
    <property type="entry name" value="Histidine kinase-like ATPase, C-terminal domain"/>
    <property type="match status" value="1"/>
</dbReference>
<dbReference type="SUPFAM" id="SSF55785">
    <property type="entry name" value="PYP-like sensor domain (PAS domain)"/>
    <property type="match status" value="3"/>
</dbReference>
<dbReference type="SUPFAM" id="SSF55874">
    <property type="entry name" value="ATPase domain of HSP90 chaperone/DNA topoisomerase II/histidine kinase"/>
    <property type="match status" value="1"/>
</dbReference>
<feature type="domain" description="PAS" evidence="10">
    <location>
        <begin position="245"/>
        <end position="322"/>
    </location>
</feature>